<keyword evidence="6" id="KW-1185">Reference proteome</keyword>
<dbReference type="AlphaFoldDB" id="A0A380Z8F8"/>
<reference evidence="3 4" key="1">
    <citation type="submission" date="2018-06" db="EMBL/GenBank/DDBJ databases">
        <authorList>
            <consortium name="Pathogen Informatics"/>
            <person name="Doyle S."/>
        </authorList>
    </citation>
    <scope>NUCLEOTIDE SEQUENCE [LARGE SCALE GENOMIC DNA]</scope>
    <source>
        <strain evidence="3 4">NCTC11155</strain>
    </source>
</reference>
<dbReference type="Proteomes" id="UP000291917">
    <property type="component" value="Unassembled WGS sequence"/>
</dbReference>
<reference evidence="1 6" key="2">
    <citation type="journal article" date="2019" name="Nat. Med.">
        <title>A library of human gut bacterial isolates paired with longitudinal multiomics data enables mechanistic microbiome research.</title>
        <authorList>
            <person name="Poyet M."/>
            <person name="Groussin M."/>
            <person name="Gibbons S.M."/>
            <person name="Avila-Pacheco J."/>
            <person name="Jiang X."/>
            <person name="Kearney S.M."/>
            <person name="Perrotta A.R."/>
            <person name="Berdy B."/>
            <person name="Zhao S."/>
            <person name="Lieberman T.D."/>
            <person name="Swanson P.K."/>
            <person name="Smith M."/>
            <person name="Roesemann S."/>
            <person name="Alexander J.E."/>
            <person name="Rich S.A."/>
            <person name="Livny J."/>
            <person name="Vlamakis H."/>
            <person name="Clish C."/>
            <person name="Bullock K."/>
            <person name="Deik A."/>
            <person name="Scott J."/>
            <person name="Pierce K.A."/>
            <person name="Xavier R.J."/>
            <person name="Alm E.J."/>
        </authorList>
    </citation>
    <scope>NUCLEOTIDE SEQUENCE [LARGE SCALE GENOMIC DNA]</scope>
    <source>
        <strain evidence="1 6">BIOML-A1</strain>
    </source>
</reference>
<evidence type="ECO:0000313" key="2">
    <source>
        <dbReference type="EMBL" id="RYT74411.1"/>
    </source>
</evidence>
<organism evidence="3 4">
    <name type="scientific">Bacteroides eggerthii</name>
    <dbReference type="NCBI Taxonomy" id="28111"/>
    <lineage>
        <taxon>Bacteria</taxon>
        <taxon>Pseudomonadati</taxon>
        <taxon>Bacteroidota</taxon>
        <taxon>Bacteroidia</taxon>
        <taxon>Bacteroidales</taxon>
        <taxon>Bacteroidaceae</taxon>
        <taxon>Bacteroides</taxon>
    </lineage>
</organism>
<evidence type="ECO:0000313" key="1">
    <source>
        <dbReference type="EMBL" id="KAA5274110.1"/>
    </source>
</evidence>
<dbReference type="GeneID" id="93069438"/>
<name>A0A380Z8F8_9BACE</name>
<reference evidence="2 5" key="3">
    <citation type="journal article" date="2019" name="Science, e1252229">
        <title>Invertible promoters mediate bacterial phase variation, antibiotic resistance, and host adaptation in the gut.</title>
        <authorList>
            <person name="Jiang X."/>
            <person name="Hall A.B."/>
            <person name="Arthur T.D."/>
            <person name="Plichta D.R."/>
            <person name="Covington C.T."/>
            <person name="Poyet M."/>
            <person name="Crothers J."/>
            <person name="Moses P.L."/>
            <person name="Tolonen A.C."/>
            <person name="Vlamakis H."/>
            <person name="Alm E.J."/>
            <person name="Xavier R.J."/>
        </authorList>
    </citation>
    <scope>NUCLEOTIDE SEQUENCE [LARGE SCALE GENOMIC DNA]</scope>
    <source>
        <strain evidence="5">bj_0095</strain>
        <strain evidence="2">Bj_0095</strain>
    </source>
</reference>
<dbReference type="EMBL" id="UFSX01000002">
    <property type="protein sequence ID" value="SUV43297.1"/>
    <property type="molecule type" value="Genomic_DNA"/>
</dbReference>
<dbReference type="Proteomes" id="UP000254424">
    <property type="component" value="Unassembled WGS sequence"/>
</dbReference>
<dbReference type="EMBL" id="VVZX01000010">
    <property type="protein sequence ID" value="KAA5274110.1"/>
    <property type="molecule type" value="Genomic_DNA"/>
</dbReference>
<dbReference type="RefSeq" id="WP_004291909.1">
    <property type="nucleotide sequence ID" value="NZ_CABKNQ010000017.1"/>
</dbReference>
<accession>A0A380Z8F8</accession>
<dbReference type="EMBL" id="RCXL01000010">
    <property type="protein sequence ID" value="RYT74411.1"/>
    <property type="molecule type" value="Genomic_DNA"/>
</dbReference>
<gene>
    <name evidence="2" type="ORF">EAJ03_08380</name>
    <name evidence="1" type="ORF">F2Z23_09065</name>
    <name evidence="3" type="ORF">NCTC11155_02689</name>
</gene>
<dbReference type="STRING" id="483216.BACEGG_03386"/>
<protein>
    <submittedName>
        <fullName evidence="1">DUF2851 family protein</fullName>
    </submittedName>
    <submittedName>
        <fullName evidence="3">Protein of uncharacterized function (DUF2851)</fullName>
    </submittedName>
</protein>
<dbReference type="Pfam" id="PF11013">
    <property type="entry name" value="DUF2851"/>
    <property type="match status" value="1"/>
</dbReference>
<proteinExistence type="predicted"/>
<evidence type="ECO:0000313" key="5">
    <source>
        <dbReference type="Proteomes" id="UP000291917"/>
    </source>
</evidence>
<evidence type="ECO:0000313" key="4">
    <source>
        <dbReference type="Proteomes" id="UP000254424"/>
    </source>
</evidence>
<dbReference type="Proteomes" id="UP000335496">
    <property type="component" value="Unassembled WGS sequence"/>
</dbReference>
<dbReference type="OrthoDB" id="1005072at2"/>
<dbReference type="InterPro" id="IPR021272">
    <property type="entry name" value="DUF2851"/>
</dbReference>
<sequence>MEQLLHYVWKHKIFPLMPLRTTSGQPVEVIDPGLPNPNAGPDFFNAKLKIDNMLWVGNVELHAQASDWFRHGHDRNTAYDNVILHVVGVSDCEVHRTNGDVIAQLQLCCPESVRCRYAELRQAEAYPPCHSILSSLPKLTVHSWLSALQVERFERKAQDIAVRLERCNNHWEDVFFITLARNFGFGLNGDAFEAWAVHLPLRAVDKHRDSLFQVEAFFFGQAGLLEEDSIQDSYYQKLRKEFYYLQHKFDLPAPMAAGQWRFLRLRPDNFPHVRLAQLADLYHKEQLLFSRIMAVETPEDVKQILTVQLSPYWEEHFSFAKTSPRRKKRMGENTLNLLLINTVIPFLYAYGIHKADERLCDRATCFLEALKAEDNHIIRMWSGAGLPVSTAADSQALLQLQKEYCDRKDCLRCRFGYEYLKRK</sequence>
<evidence type="ECO:0000313" key="3">
    <source>
        <dbReference type="EMBL" id="SUV43297.1"/>
    </source>
</evidence>
<evidence type="ECO:0000313" key="6">
    <source>
        <dbReference type="Proteomes" id="UP000335496"/>
    </source>
</evidence>